<dbReference type="Proteomes" id="UP000198551">
    <property type="component" value="Unassembled WGS sequence"/>
</dbReference>
<dbReference type="SUPFAM" id="SSF46894">
    <property type="entry name" value="C-terminal effector domain of the bipartite response regulators"/>
    <property type="match status" value="1"/>
</dbReference>
<dbReference type="SMART" id="SM01043">
    <property type="entry name" value="BTAD"/>
    <property type="match status" value="1"/>
</dbReference>
<dbReference type="AlphaFoldDB" id="A0A1C5AFS6"/>
<protein>
    <submittedName>
        <fullName evidence="8">Transcriptional regulatory protein, C terminal</fullName>
    </submittedName>
</protein>
<dbReference type="GO" id="GO:0000160">
    <property type="term" value="P:phosphorelay signal transduction system"/>
    <property type="evidence" value="ECO:0007669"/>
    <property type="project" value="InterPro"/>
</dbReference>
<feature type="region of interest" description="Disordered" evidence="6">
    <location>
        <begin position="381"/>
        <end position="402"/>
    </location>
</feature>
<dbReference type="InterPro" id="IPR001867">
    <property type="entry name" value="OmpR/PhoB-type_DNA-bd"/>
</dbReference>
<feature type="region of interest" description="Disordered" evidence="6">
    <location>
        <begin position="1"/>
        <end position="23"/>
    </location>
</feature>
<dbReference type="SUPFAM" id="SSF52540">
    <property type="entry name" value="P-loop containing nucleoside triphosphate hydrolases"/>
    <property type="match status" value="1"/>
</dbReference>
<dbReference type="PANTHER" id="PTHR35807">
    <property type="entry name" value="TRANSCRIPTIONAL REGULATOR REDD-RELATED"/>
    <property type="match status" value="1"/>
</dbReference>
<evidence type="ECO:0000313" key="9">
    <source>
        <dbReference type="Proteomes" id="UP000198551"/>
    </source>
</evidence>
<evidence type="ECO:0000256" key="1">
    <source>
        <dbReference type="ARBA" id="ARBA00005820"/>
    </source>
</evidence>
<evidence type="ECO:0000259" key="7">
    <source>
        <dbReference type="PROSITE" id="PS51755"/>
    </source>
</evidence>
<dbReference type="Gene3D" id="1.10.10.10">
    <property type="entry name" value="Winged helix-like DNA-binding domain superfamily/Winged helix DNA-binding domain"/>
    <property type="match status" value="1"/>
</dbReference>
<dbReference type="PANTHER" id="PTHR35807:SF1">
    <property type="entry name" value="TRANSCRIPTIONAL REGULATOR REDD"/>
    <property type="match status" value="1"/>
</dbReference>
<evidence type="ECO:0000256" key="2">
    <source>
        <dbReference type="ARBA" id="ARBA00023015"/>
    </source>
</evidence>
<dbReference type="InterPro" id="IPR011990">
    <property type="entry name" value="TPR-like_helical_dom_sf"/>
</dbReference>
<gene>
    <name evidence="8" type="ORF">GA0070215_12937</name>
</gene>
<keyword evidence="4" id="KW-0804">Transcription</keyword>
<name>A0A1C5AFS6_9ACTN</name>
<comment type="similarity">
    <text evidence="1">Belongs to the AfsR/DnrI/RedD regulatory family.</text>
</comment>
<sequence length="1171" mass="125966">MSRASSPAARPTDGGVGGPAPDDRLRVSVLGPVRAWRGARELTLGPARQRAVFALLATAAGRPVGRDDLISGVWDGSPPPTATGNLYTYVSGLRRNLGDDLILSGPSGYVLRLLPGELDSFRFTALCAQASDTGDREPTVAGSLLDEALRLWHGEAYAGLTGHRFEVERARLAQQRLDAVEQRARLLCELGDESVVAELTGLVRDHPLHEPLHELLMLALDRAGRRAEALEVYHTARRTLRDELGAEPRPAFTARYEQLRTAAAPQPVTPRRLPVVLPPQVFQALRDRPAGHRFTGRDGELSRLRDKLRAVTDGQGAAVWVEGEPGIGKSELLAAAFTDAGERGCQLAWGVAAGPDLRAPLAVLARALRLDRASGRYRVTVPAAGPETDGTDETDEADPAAPVPGSEQVLAYLRGACATAPLVLVVDDLQWADAATVRVWSQLVAVTRRLPLLLVAAARPHPRHRELAEVRRRVQAGGGLVLQLGPLPPEAVEQLVISQAGAPLGPNLAAVVPASGGNPLCAREMTEALLRSDVVRVDGGLADIPDTVAVSAPDSLVRAMCTTVEVLAPDTRQVLRAAALLGAGFAVGDLVAVTGRAAVDVVSGLEEALAAGVVVAVDRDLAFRHGFLRQALFEQIPVADRPALHRQAAEALHRHGSPVSRVAEQLAARPVVLDNWVVTWLVAHLAELARQAPRVATDLLRRALDSGLPTPPQRAQLLVGLVRLDFRHAGWPLDEAREAARSAVDPADRAEMRHLLATMLNRRGDAGTAIGILTDAMADRSVPELWRTRHRMLLAQIRQGPLDDLDQADRTAGALHGEAIAAGQPYEAALALQTRWLTNSVRRDHEQALHYLDQALDLLVGRPAFAGMYFHLLDNRVFTLQNLDRLDEAEQTLRAATRYAIRHRLPRSLQVATAVQHYWRGRWDDTLTEVNSVTDDAPGITFLGTREPAAVAMLLHGVAALVAARRDEPELARAHLESAEVLPSSDAERECRDFLLAAHATVAERDGRPADALAVLEPLLMSGYAPMLLRHQWLPALTRLALATGRVEMAERAVAVCADEAAREVRPARAHAAVARCRALVTGDPAPVLTAAARYRRTGRVTELGAALEDAAVLLAASRQPHAAARTGGEAAELYTLLGARWDLRRLRRRLTEYGIDPAGGPVRADLLSAG</sequence>
<dbReference type="Pfam" id="PF13191">
    <property type="entry name" value="AAA_16"/>
    <property type="match status" value="1"/>
</dbReference>
<dbReference type="PROSITE" id="PS51755">
    <property type="entry name" value="OMPR_PHOB"/>
    <property type="match status" value="1"/>
</dbReference>
<keyword evidence="2" id="KW-0805">Transcription regulation</keyword>
<keyword evidence="3 5" id="KW-0238">DNA-binding</keyword>
<dbReference type="InterPro" id="IPR041664">
    <property type="entry name" value="AAA_16"/>
</dbReference>
<dbReference type="Pfam" id="PF03704">
    <property type="entry name" value="BTAD"/>
    <property type="match status" value="1"/>
</dbReference>
<organism evidence="8 9">
    <name type="scientific">Micromonospora marina</name>
    <dbReference type="NCBI Taxonomy" id="307120"/>
    <lineage>
        <taxon>Bacteria</taxon>
        <taxon>Bacillati</taxon>
        <taxon>Actinomycetota</taxon>
        <taxon>Actinomycetes</taxon>
        <taxon>Micromonosporales</taxon>
        <taxon>Micromonosporaceae</taxon>
        <taxon>Micromonospora</taxon>
    </lineage>
</organism>
<dbReference type="InterPro" id="IPR051677">
    <property type="entry name" value="AfsR-DnrI-RedD_regulator"/>
</dbReference>
<dbReference type="InterPro" id="IPR027417">
    <property type="entry name" value="P-loop_NTPase"/>
</dbReference>
<evidence type="ECO:0000256" key="6">
    <source>
        <dbReference type="SAM" id="MobiDB-lite"/>
    </source>
</evidence>
<dbReference type="GO" id="GO:0006355">
    <property type="term" value="P:regulation of DNA-templated transcription"/>
    <property type="evidence" value="ECO:0007669"/>
    <property type="project" value="InterPro"/>
</dbReference>
<dbReference type="InterPro" id="IPR016032">
    <property type="entry name" value="Sig_transdc_resp-reg_C-effctor"/>
</dbReference>
<dbReference type="EMBL" id="FMCV01000029">
    <property type="protein sequence ID" value="SCF44075.1"/>
    <property type="molecule type" value="Genomic_DNA"/>
</dbReference>
<evidence type="ECO:0000256" key="4">
    <source>
        <dbReference type="ARBA" id="ARBA00023163"/>
    </source>
</evidence>
<dbReference type="SUPFAM" id="SSF48452">
    <property type="entry name" value="TPR-like"/>
    <property type="match status" value="1"/>
</dbReference>
<dbReference type="Gene3D" id="1.25.40.10">
    <property type="entry name" value="Tetratricopeptide repeat domain"/>
    <property type="match status" value="2"/>
</dbReference>
<keyword evidence="9" id="KW-1185">Reference proteome</keyword>
<evidence type="ECO:0000256" key="5">
    <source>
        <dbReference type="PROSITE-ProRule" id="PRU01091"/>
    </source>
</evidence>
<dbReference type="InterPro" id="IPR005158">
    <property type="entry name" value="BTAD"/>
</dbReference>
<feature type="DNA-binding region" description="OmpR/PhoB-type" evidence="5">
    <location>
        <begin position="16"/>
        <end position="113"/>
    </location>
</feature>
<feature type="compositionally biased region" description="Acidic residues" evidence="6">
    <location>
        <begin position="389"/>
        <end position="398"/>
    </location>
</feature>
<dbReference type="InterPro" id="IPR036388">
    <property type="entry name" value="WH-like_DNA-bd_sf"/>
</dbReference>
<evidence type="ECO:0000256" key="3">
    <source>
        <dbReference type="ARBA" id="ARBA00023125"/>
    </source>
</evidence>
<dbReference type="GO" id="GO:0003677">
    <property type="term" value="F:DNA binding"/>
    <property type="evidence" value="ECO:0007669"/>
    <property type="project" value="UniProtKB-UniRule"/>
</dbReference>
<feature type="domain" description="OmpR/PhoB-type" evidence="7">
    <location>
        <begin position="16"/>
        <end position="113"/>
    </location>
</feature>
<dbReference type="Gene3D" id="3.40.50.300">
    <property type="entry name" value="P-loop containing nucleotide triphosphate hydrolases"/>
    <property type="match status" value="1"/>
</dbReference>
<accession>A0A1C5AFS6</accession>
<dbReference type="SMART" id="SM00862">
    <property type="entry name" value="Trans_reg_C"/>
    <property type="match status" value="1"/>
</dbReference>
<proteinExistence type="inferred from homology"/>
<evidence type="ECO:0000313" key="8">
    <source>
        <dbReference type="EMBL" id="SCF44075.1"/>
    </source>
</evidence>
<dbReference type="CDD" id="cd15831">
    <property type="entry name" value="BTAD"/>
    <property type="match status" value="1"/>
</dbReference>
<reference evidence="9" key="1">
    <citation type="submission" date="2016-06" db="EMBL/GenBank/DDBJ databases">
        <authorList>
            <person name="Varghese N."/>
        </authorList>
    </citation>
    <scope>NUCLEOTIDE SEQUENCE [LARGE SCALE GENOMIC DNA]</scope>
    <source>
        <strain evidence="9">DSM 45555</strain>
    </source>
</reference>